<keyword evidence="3" id="KW-1185">Reference proteome</keyword>
<comment type="caution">
    <text evidence="2">The sequence shown here is derived from an EMBL/GenBank/DDBJ whole genome shotgun (WGS) entry which is preliminary data.</text>
</comment>
<sequence>MAKIIALSAVDQFAIRCYVNTPFCFPTPQSDAIQTISLHLRTCLTDFARDFPFLKGQIRPTGSRGYVEVNYNINGSDPPFFTHICSWILYSELKDSGFNIHGGSFDLFTLAPDDCGSAVFAVKVSFVDGGCIVCISPHHSFFDGRGAFRIAELFASYCKEERKCSETGALHDRLQLLHGKSKPITHEPFLAGSDADGVDSDFTPPGCATRSSLISVIFSVADQTARELRTILYPHQKDSHTVSRLDVITSLLFMRIMKSRSPNLPAGTICSLNTAVDTRSRLNPPVSNDYLGNVVIGACLDVRFRDSALDPDNGVIELQEIAQIALTLRANILAIDDTAMRNYIACLESRPNIKQYFHDTHPANPEASLMCSSWAAWPAHELDFGSNLGKAEAVRCHTGDSSDLRVQPRHGEDGDWEVTAVLEQSVVEKLKGDGVLNKWYTGDARHLMSSDDEPRKGKGLHAHEDISRGTRLLAKSPLLAFSRNFGEIIDRFDALCKEDQDGYMNLQHHHPWGKVRKVLYLERAEKIVEIYHTNAFGTRDKASVNAMGSRSNRCCAPNIYSLTNPYVDNFLAILEIELARKSSILISNEGS</sequence>
<dbReference type="InterPro" id="IPR051283">
    <property type="entry name" value="Sec_Metabolite_Acyltrans"/>
</dbReference>
<name>A0A4Z1NW30_9PEZI</name>
<dbReference type="EMBL" id="SNSC02000013">
    <property type="protein sequence ID" value="TID19144.1"/>
    <property type="molecule type" value="Genomic_DNA"/>
</dbReference>
<proteinExistence type="predicted"/>
<dbReference type="PANTHER" id="PTHR31896">
    <property type="entry name" value="FAMILY REGULATORY PROTEIN, PUTATIVE (AFU_ORTHOLOGUE AFUA_3G14730)-RELATED"/>
    <property type="match status" value="1"/>
</dbReference>
<gene>
    <name evidence="2" type="ORF">E6O75_ATG06265</name>
</gene>
<reference evidence="2 3" key="1">
    <citation type="submission" date="2019-04" db="EMBL/GenBank/DDBJ databases">
        <title>High contiguity whole genome sequence and gene annotation resource for two Venturia nashicola isolates.</title>
        <authorList>
            <person name="Prokchorchik M."/>
            <person name="Won K."/>
            <person name="Lee Y."/>
            <person name="Choi E.D."/>
            <person name="Segonzac C."/>
            <person name="Sohn K.H."/>
        </authorList>
    </citation>
    <scope>NUCLEOTIDE SEQUENCE [LARGE SCALE GENOMIC DNA]</scope>
    <source>
        <strain evidence="2 3">PRI2</strain>
    </source>
</reference>
<dbReference type="Proteomes" id="UP000298493">
    <property type="component" value="Unassembled WGS sequence"/>
</dbReference>
<dbReference type="Pfam" id="PF02458">
    <property type="entry name" value="Transferase"/>
    <property type="match status" value="1"/>
</dbReference>
<accession>A0A4Z1NW30</accession>
<protein>
    <submittedName>
        <fullName evidence="2">Uncharacterized protein</fullName>
    </submittedName>
</protein>
<dbReference type="GO" id="GO:0016740">
    <property type="term" value="F:transferase activity"/>
    <property type="evidence" value="ECO:0007669"/>
    <property type="project" value="UniProtKB-KW"/>
</dbReference>
<dbReference type="PANTHER" id="PTHR31896:SF64">
    <property type="entry name" value="TRICHOTHECENE 3-O-ACETYLTRANSFERASE"/>
    <property type="match status" value="1"/>
</dbReference>
<dbReference type="STRING" id="86259.A0A4Z1NW30"/>
<keyword evidence="1" id="KW-0808">Transferase</keyword>
<dbReference type="Gene3D" id="3.30.559.10">
    <property type="entry name" value="Chloramphenicol acetyltransferase-like domain"/>
    <property type="match status" value="2"/>
</dbReference>
<evidence type="ECO:0000313" key="2">
    <source>
        <dbReference type="EMBL" id="TID19144.1"/>
    </source>
</evidence>
<dbReference type="AlphaFoldDB" id="A0A4Z1NW30"/>
<evidence type="ECO:0000313" key="3">
    <source>
        <dbReference type="Proteomes" id="UP000298493"/>
    </source>
</evidence>
<evidence type="ECO:0000256" key="1">
    <source>
        <dbReference type="ARBA" id="ARBA00022679"/>
    </source>
</evidence>
<dbReference type="InterPro" id="IPR023213">
    <property type="entry name" value="CAT-like_dom_sf"/>
</dbReference>
<organism evidence="2 3">
    <name type="scientific">Venturia nashicola</name>
    <dbReference type="NCBI Taxonomy" id="86259"/>
    <lineage>
        <taxon>Eukaryota</taxon>
        <taxon>Fungi</taxon>
        <taxon>Dikarya</taxon>
        <taxon>Ascomycota</taxon>
        <taxon>Pezizomycotina</taxon>
        <taxon>Dothideomycetes</taxon>
        <taxon>Pleosporomycetidae</taxon>
        <taxon>Venturiales</taxon>
        <taxon>Venturiaceae</taxon>
        <taxon>Venturia</taxon>
    </lineage>
</organism>